<keyword evidence="1" id="KW-0677">Repeat</keyword>
<dbReference type="NCBIfam" id="TIGR02521">
    <property type="entry name" value="type_IV_pilW"/>
    <property type="match status" value="1"/>
</dbReference>
<dbReference type="Pfam" id="PF13432">
    <property type="entry name" value="TPR_16"/>
    <property type="match status" value="1"/>
</dbReference>
<accession>A0ABX0NG06</accession>
<evidence type="ECO:0000313" key="5">
    <source>
        <dbReference type="EMBL" id="NHZ81899.1"/>
    </source>
</evidence>
<dbReference type="PROSITE" id="PS50005">
    <property type="entry name" value="TPR"/>
    <property type="match status" value="2"/>
</dbReference>
<evidence type="ECO:0000256" key="1">
    <source>
        <dbReference type="ARBA" id="ARBA00022737"/>
    </source>
</evidence>
<dbReference type="InterPro" id="IPR011990">
    <property type="entry name" value="TPR-like_helical_dom_sf"/>
</dbReference>
<keyword evidence="6" id="KW-1185">Reference proteome</keyword>
<evidence type="ECO:0000256" key="4">
    <source>
        <dbReference type="SAM" id="SignalP"/>
    </source>
</evidence>
<name>A0ABX0NG06_9BURK</name>
<gene>
    <name evidence="5" type="primary">pilW</name>
    <name evidence="5" type="ORF">F2P44_21860</name>
</gene>
<dbReference type="PANTHER" id="PTHR44227">
    <property type="match status" value="1"/>
</dbReference>
<keyword evidence="2 3" id="KW-0802">TPR repeat</keyword>
<dbReference type="SMART" id="SM00028">
    <property type="entry name" value="TPR"/>
    <property type="match status" value="3"/>
</dbReference>
<evidence type="ECO:0000313" key="6">
    <source>
        <dbReference type="Proteomes" id="UP000621455"/>
    </source>
</evidence>
<dbReference type="PANTHER" id="PTHR44227:SF3">
    <property type="entry name" value="PROTEIN O-MANNOSYL-TRANSFERASE TMTC4"/>
    <property type="match status" value="1"/>
</dbReference>
<organism evidence="5 6">
    <name type="scientific">Massilia frigida</name>
    <dbReference type="NCBI Taxonomy" id="2609281"/>
    <lineage>
        <taxon>Bacteria</taxon>
        <taxon>Pseudomonadati</taxon>
        <taxon>Pseudomonadota</taxon>
        <taxon>Betaproteobacteria</taxon>
        <taxon>Burkholderiales</taxon>
        <taxon>Oxalobacteraceae</taxon>
        <taxon>Telluria group</taxon>
        <taxon>Massilia</taxon>
    </lineage>
</organism>
<dbReference type="Proteomes" id="UP000621455">
    <property type="component" value="Unassembled WGS sequence"/>
</dbReference>
<evidence type="ECO:0000256" key="2">
    <source>
        <dbReference type="ARBA" id="ARBA00022803"/>
    </source>
</evidence>
<proteinExistence type="predicted"/>
<feature type="signal peptide" evidence="4">
    <location>
        <begin position="1"/>
        <end position="23"/>
    </location>
</feature>
<keyword evidence="4" id="KW-0732">Signal</keyword>
<dbReference type="Gene3D" id="1.25.40.10">
    <property type="entry name" value="Tetratricopeptide repeat domain"/>
    <property type="match status" value="1"/>
</dbReference>
<dbReference type="InterPro" id="IPR052346">
    <property type="entry name" value="O-mannosyl-transferase_TMTC"/>
</dbReference>
<dbReference type="SUPFAM" id="SSF48452">
    <property type="entry name" value="TPR-like"/>
    <property type="match status" value="1"/>
</dbReference>
<feature type="repeat" description="TPR" evidence="3">
    <location>
        <begin position="95"/>
        <end position="128"/>
    </location>
</feature>
<reference evidence="5 6" key="1">
    <citation type="submission" date="2019-10" db="EMBL/GenBank/DDBJ databases">
        <title>Taxonomy of Antarctic Massilia spp.: description of Massilia rubra sp. nov., Massilia aquatica sp. nov., Massilia mucilaginosa sp. nov., Massilia frigida sp. nov. isolated from streams, lakes and regoliths.</title>
        <authorList>
            <person name="Holochova P."/>
            <person name="Sedlacek I."/>
            <person name="Kralova S."/>
            <person name="Maslanova I."/>
            <person name="Busse H.-J."/>
            <person name="Stankova E."/>
            <person name="Vrbovska V."/>
            <person name="Kovarovic V."/>
            <person name="Bartak M."/>
            <person name="Svec P."/>
            <person name="Pantucek R."/>
        </authorList>
    </citation>
    <scope>NUCLEOTIDE SEQUENCE [LARGE SCALE GENOMIC DNA]</scope>
    <source>
        <strain evidence="5 6">CCM 8695</strain>
    </source>
</reference>
<sequence length="282" mass="31419">MSRPSSRPWRPLLALCAAGLALSACVSTSSTRNDTASAIGLQGSKTELKTSSDQTSNDKRASIRMQLAIGYYQEGNYTVALDEIKQAIAIDPEIADAYSVRALIYTSMGEMVLAEENYQRAMRLAPLNPDLNNNYGSFLCQTERYPAAMAQFDIALKNPRYQSPVKAMVNAGGCAIKQKNFEVAERYLLDAMRFEPDLMPVNAGLARVYYERRDYVRAGNYINRVKTVAKPEVLPADVLWLAVRVERKLGNKDSETSLVTQLRRRHPGSPEFAAFQRGAFDE</sequence>
<comment type="caution">
    <text evidence="5">The sequence shown here is derived from an EMBL/GenBank/DDBJ whole genome shotgun (WGS) entry which is preliminary data.</text>
</comment>
<evidence type="ECO:0000256" key="3">
    <source>
        <dbReference type="PROSITE-ProRule" id="PRU00339"/>
    </source>
</evidence>
<dbReference type="InterPro" id="IPR013360">
    <property type="entry name" value="Pilus_4_PilW"/>
</dbReference>
<dbReference type="PROSITE" id="PS51257">
    <property type="entry name" value="PROKAR_LIPOPROTEIN"/>
    <property type="match status" value="1"/>
</dbReference>
<feature type="chain" id="PRO_5045696352" evidence="4">
    <location>
        <begin position="24"/>
        <end position="282"/>
    </location>
</feature>
<dbReference type="InterPro" id="IPR019734">
    <property type="entry name" value="TPR_rpt"/>
</dbReference>
<protein>
    <submittedName>
        <fullName evidence="5">Type IV pilus biogenesis/stability protein PilW</fullName>
    </submittedName>
</protein>
<dbReference type="EMBL" id="WHJG01000026">
    <property type="protein sequence ID" value="NHZ81899.1"/>
    <property type="molecule type" value="Genomic_DNA"/>
</dbReference>
<feature type="repeat" description="TPR" evidence="3">
    <location>
        <begin position="61"/>
        <end position="94"/>
    </location>
</feature>